<dbReference type="EMBL" id="AP027732">
    <property type="protein sequence ID" value="BDZ49763.1"/>
    <property type="molecule type" value="Genomic_DNA"/>
</dbReference>
<organism evidence="2 3">
    <name type="scientific">Frondihabitans sucicola</name>
    <dbReference type="NCBI Taxonomy" id="1268041"/>
    <lineage>
        <taxon>Bacteria</taxon>
        <taxon>Bacillati</taxon>
        <taxon>Actinomycetota</taxon>
        <taxon>Actinomycetes</taxon>
        <taxon>Micrococcales</taxon>
        <taxon>Microbacteriaceae</taxon>
        <taxon>Frondihabitans</taxon>
    </lineage>
</organism>
<gene>
    <name evidence="2" type="ORF">GCM10025867_20040</name>
</gene>
<reference evidence="3" key="1">
    <citation type="journal article" date="2019" name="Int. J. Syst. Evol. Microbiol.">
        <title>The Global Catalogue of Microorganisms (GCM) 10K type strain sequencing project: providing services to taxonomists for standard genome sequencing and annotation.</title>
        <authorList>
            <consortium name="The Broad Institute Genomics Platform"/>
            <consortium name="The Broad Institute Genome Sequencing Center for Infectious Disease"/>
            <person name="Wu L."/>
            <person name="Ma J."/>
        </authorList>
    </citation>
    <scope>NUCLEOTIDE SEQUENCE [LARGE SCALE GENOMIC DNA]</scope>
    <source>
        <strain evidence="3">NBRC 108728</strain>
    </source>
</reference>
<accession>A0ABN6Y203</accession>
<name>A0ABN6Y203_9MICO</name>
<evidence type="ECO:0000256" key="1">
    <source>
        <dbReference type="SAM" id="MobiDB-lite"/>
    </source>
</evidence>
<feature type="compositionally biased region" description="Basic and acidic residues" evidence="1">
    <location>
        <begin position="26"/>
        <end position="46"/>
    </location>
</feature>
<feature type="compositionally biased region" description="Basic and acidic residues" evidence="1">
    <location>
        <begin position="57"/>
        <end position="77"/>
    </location>
</feature>
<protein>
    <submittedName>
        <fullName evidence="2">Uncharacterized protein</fullName>
    </submittedName>
</protein>
<sequence>MDGVARRPEVSLSVSGTSDGDAPDQVETRGDEEQNRRYSGELRSEDECAGWTGSSDGRCERKPAGDECPDRLCDDDR</sequence>
<keyword evidence="3" id="KW-1185">Reference proteome</keyword>
<feature type="region of interest" description="Disordered" evidence="1">
    <location>
        <begin position="1"/>
        <end position="77"/>
    </location>
</feature>
<proteinExistence type="predicted"/>
<dbReference type="Proteomes" id="UP001321486">
    <property type="component" value="Chromosome"/>
</dbReference>
<evidence type="ECO:0000313" key="3">
    <source>
        <dbReference type="Proteomes" id="UP001321486"/>
    </source>
</evidence>
<dbReference type="RefSeq" id="WP_286346483.1">
    <property type="nucleotide sequence ID" value="NZ_AP027732.1"/>
</dbReference>
<evidence type="ECO:0000313" key="2">
    <source>
        <dbReference type="EMBL" id="BDZ49763.1"/>
    </source>
</evidence>